<dbReference type="GO" id="GO:0005777">
    <property type="term" value="C:peroxisome"/>
    <property type="evidence" value="ECO:0007669"/>
    <property type="project" value="UniProtKB-SubCell"/>
</dbReference>
<evidence type="ECO:0000256" key="7">
    <source>
        <dbReference type="ARBA" id="ARBA00023140"/>
    </source>
</evidence>
<reference evidence="11" key="4">
    <citation type="submission" date="2025-09" db="UniProtKB">
        <authorList>
            <consortium name="Ensembl"/>
        </authorList>
    </citation>
    <scope>IDENTIFICATION</scope>
</reference>
<dbReference type="NCBIfam" id="NF006133">
    <property type="entry name" value="PRK08278.1"/>
    <property type="match status" value="1"/>
</dbReference>
<comment type="subcellular location">
    <subcellularLocation>
        <location evidence="1">Mitochondrion</location>
    </subcellularLocation>
    <subcellularLocation>
        <location evidence="2">Peroxisome</location>
    </subcellularLocation>
</comment>
<dbReference type="Proteomes" id="UP000265100">
    <property type="component" value="Chromosome 7"/>
</dbReference>
<reference evidence="11 12" key="1">
    <citation type="submission" date="2018-05" db="EMBL/GenBank/DDBJ databases">
        <authorList>
            <person name="Datahose"/>
        </authorList>
    </citation>
    <scope>NUCLEOTIDE SEQUENCE</scope>
</reference>
<dbReference type="Gene3D" id="3.40.50.720">
    <property type="entry name" value="NAD(P)-binding Rossmann-like Domain"/>
    <property type="match status" value="1"/>
</dbReference>
<reference evidence="12" key="2">
    <citation type="submission" date="2023-03" db="EMBL/GenBank/DDBJ databases">
        <authorList>
            <consortium name="Wellcome Sanger Institute Data Sharing"/>
        </authorList>
    </citation>
    <scope>NUCLEOTIDE SEQUENCE [LARGE SCALE GENOMIC DNA]</scope>
</reference>
<evidence type="ECO:0000256" key="4">
    <source>
        <dbReference type="ARBA" id="ARBA00022857"/>
    </source>
</evidence>
<keyword evidence="6" id="KW-0496">Mitochondrion</keyword>
<dbReference type="Pfam" id="PF02036">
    <property type="entry name" value="SCP2"/>
    <property type="match status" value="1"/>
</dbReference>
<dbReference type="SUPFAM" id="SSF55718">
    <property type="entry name" value="SCP-like"/>
    <property type="match status" value="1"/>
</dbReference>
<evidence type="ECO:0000313" key="11">
    <source>
        <dbReference type="Ensembl" id="ENSACLP00000062743.1"/>
    </source>
</evidence>
<dbReference type="InterPro" id="IPR036291">
    <property type="entry name" value="NAD(P)-bd_dom_sf"/>
</dbReference>
<evidence type="ECO:0000256" key="9">
    <source>
        <dbReference type="SAM" id="MobiDB-lite"/>
    </source>
</evidence>
<dbReference type="CDD" id="cd09762">
    <property type="entry name" value="HSDL2_SDR_c"/>
    <property type="match status" value="1"/>
</dbReference>
<sequence>MLRSPGTSGGFKLIKWKLAGCTLFITGASRGIGKAIALKAARDGANIVIAAKTAEPHPKLPGTIYTAAQEVEAAGGKALPCVVDIRDEQQIGDAVQKAVDAFGGIDILVNNASAISLTGTLETHMKKVDLMLGINLRGTYLTSKLVIPHLLKSRNPHILNLSPPLNLNPVWFKNHTAYTMAKYGMSMCVLGMAEEFRGQIAVNALWPRTAIQTAAMDMLGGEGVSKQCRKADIIADAAYAILSRPKDYTGHFLVDEEFLREQGVKDFDQYAVQPGHPLLPDFFLDETPESLVEKMEQHGATPAFKPPSSSSATPTSGGPVETTFDAIKGVINEDVVKSTQGIYQFDLSGEHTGVWFLDLKTGSGSVGQGEPPTKADVVMKMDSSDFSKMFSGKLKPTMAFMSGKLKIKGDMTLAIKLEKLMNRMNKAKL</sequence>
<evidence type="ECO:0000256" key="5">
    <source>
        <dbReference type="ARBA" id="ARBA00023002"/>
    </source>
</evidence>
<dbReference type="InterPro" id="IPR036527">
    <property type="entry name" value="SCP2_sterol-bd_dom_sf"/>
</dbReference>
<keyword evidence="4" id="KW-0521">NADP</keyword>
<evidence type="ECO:0000256" key="8">
    <source>
        <dbReference type="ARBA" id="ARBA00040243"/>
    </source>
</evidence>
<keyword evidence="7" id="KW-0576">Peroxisome</keyword>
<keyword evidence="5" id="KW-0560">Oxidoreductase</keyword>
<dbReference type="Ensembl" id="ENSACLT00000081846.1">
    <property type="protein sequence ID" value="ENSACLP00000062743.1"/>
    <property type="gene ID" value="ENSACLG00000008816.2"/>
</dbReference>
<evidence type="ECO:0000256" key="6">
    <source>
        <dbReference type="ARBA" id="ARBA00023128"/>
    </source>
</evidence>
<feature type="compositionally biased region" description="Low complexity" evidence="9">
    <location>
        <begin position="300"/>
        <end position="319"/>
    </location>
</feature>
<evidence type="ECO:0000256" key="3">
    <source>
        <dbReference type="ARBA" id="ARBA00006484"/>
    </source>
</evidence>
<dbReference type="InterPro" id="IPR002347">
    <property type="entry name" value="SDR_fam"/>
</dbReference>
<keyword evidence="12" id="KW-1185">Reference proteome</keyword>
<gene>
    <name evidence="11" type="primary">HSDL2</name>
</gene>
<protein>
    <recommendedName>
        <fullName evidence="8">Hydroxysteroid dehydrogenase-like protein 2</fullName>
    </recommendedName>
</protein>
<accession>A0AAX7TZE8</accession>
<dbReference type="Pfam" id="PF00106">
    <property type="entry name" value="adh_short"/>
    <property type="match status" value="1"/>
</dbReference>
<dbReference type="GeneTree" id="ENSGT00940000156729"/>
<evidence type="ECO:0000313" key="12">
    <source>
        <dbReference type="Proteomes" id="UP000265100"/>
    </source>
</evidence>
<dbReference type="InterPro" id="IPR003033">
    <property type="entry name" value="SCP2_sterol-bd_dom"/>
</dbReference>
<feature type="domain" description="SCP2" evidence="10">
    <location>
        <begin position="333"/>
        <end position="421"/>
    </location>
</feature>
<name>A0AAX7TZE8_ASTCA</name>
<evidence type="ECO:0000256" key="2">
    <source>
        <dbReference type="ARBA" id="ARBA00004275"/>
    </source>
</evidence>
<evidence type="ECO:0000259" key="10">
    <source>
        <dbReference type="Pfam" id="PF02036"/>
    </source>
</evidence>
<dbReference type="InterPro" id="IPR051935">
    <property type="entry name" value="HSDL2"/>
</dbReference>
<evidence type="ECO:0000256" key="1">
    <source>
        <dbReference type="ARBA" id="ARBA00004173"/>
    </source>
</evidence>
<dbReference type="GO" id="GO:0005739">
    <property type="term" value="C:mitochondrion"/>
    <property type="evidence" value="ECO:0007669"/>
    <property type="project" value="UniProtKB-SubCell"/>
</dbReference>
<feature type="region of interest" description="Disordered" evidence="9">
    <location>
        <begin position="295"/>
        <end position="319"/>
    </location>
</feature>
<organism evidence="11 12">
    <name type="scientific">Astatotilapia calliptera</name>
    <name type="common">Eastern happy</name>
    <name type="synonym">Chromis callipterus</name>
    <dbReference type="NCBI Taxonomy" id="8154"/>
    <lineage>
        <taxon>Eukaryota</taxon>
        <taxon>Metazoa</taxon>
        <taxon>Chordata</taxon>
        <taxon>Craniata</taxon>
        <taxon>Vertebrata</taxon>
        <taxon>Euteleostomi</taxon>
        <taxon>Actinopterygii</taxon>
        <taxon>Neopterygii</taxon>
        <taxon>Teleostei</taxon>
        <taxon>Neoteleostei</taxon>
        <taxon>Acanthomorphata</taxon>
        <taxon>Ovalentaria</taxon>
        <taxon>Cichlomorphae</taxon>
        <taxon>Cichliformes</taxon>
        <taxon>Cichlidae</taxon>
        <taxon>African cichlids</taxon>
        <taxon>Pseudocrenilabrinae</taxon>
        <taxon>Haplochromini</taxon>
        <taxon>Astatotilapia</taxon>
    </lineage>
</organism>
<dbReference type="PANTHER" id="PTHR42808">
    <property type="entry name" value="HYDROXYSTEROID DEHYDROGENASE-LIKE PROTEIN 2"/>
    <property type="match status" value="1"/>
</dbReference>
<comment type="similarity">
    <text evidence="3">Belongs to the short-chain dehydrogenases/reductases (SDR) family.</text>
</comment>
<proteinExistence type="inferred from homology"/>
<dbReference type="PRINTS" id="PR00081">
    <property type="entry name" value="GDHRDH"/>
</dbReference>
<dbReference type="SUPFAM" id="SSF51735">
    <property type="entry name" value="NAD(P)-binding Rossmann-fold domains"/>
    <property type="match status" value="1"/>
</dbReference>
<dbReference type="GO" id="GO:0016491">
    <property type="term" value="F:oxidoreductase activity"/>
    <property type="evidence" value="ECO:0007669"/>
    <property type="project" value="UniProtKB-KW"/>
</dbReference>
<dbReference type="FunFam" id="3.40.50.720:FF:000301">
    <property type="entry name" value="Hydroxysteroid dehydrogenase like 2"/>
    <property type="match status" value="1"/>
</dbReference>
<dbReference type="Gene3D" id="3.30.1050.10">
    <property type="entry name" value="SCP2 sterol-binding domain"/>
    <property type="match status" value="1"/>
</dbReference>
<dbReference type="PANTHER" id="PTHR42808:SF3">
    <property type="entry name" value="HYDROXYSTEROID DEHYDROGENASE-LIKE PROTEIN 2"/>
    <property type="match status" value="1"/>
</dbReference>
<dbReference type="AlphaFoldDB" id="A0AAX7TZE8"/>
<reference evidence="11" key="3">
    <citation type="submission" date="2025-08" db="UniProtKB">
        <authorList>
            <consortium name="Ensembl"/>
        </authorList>
    </citation>
    <scope>IDENTIFICATION</scope>
</reference>